<dbReference type="EMBL" id="PECL01000007">
    <property type="protein sequence ID" value="TEA06563.1"/>
    <property type="molecule type" value="Genomic_DNA"/>
</dbReference>
<dbReference type="STRING" id="404941.GCA_002013645_02996"/>
<comment type="caution">
    <text evidence="1">The sequence shown here is derived from an EMBL/GenBank/DDBJ whole genome shotgun (WGS) entry which is preliminary data.</text>
</comment>
<sequence precursor="true">MRTVVLAVLSLILLVGCGDRGLDTPRATADTSAATPTEIPPDTSSVVFQDDARILGSRPMTFDTWSRSADGNAVIVHFTSGTPQCHGVHAAVHETDDAVEIALRGGTPPEAVGKACILIAVQGSLQVPLENPLGDRRVLSVS</sequence>
<dbReference type="OrthoDB" id="3383849at2"/>
<dbReference type="AlphaFoldDB" id="A0A4R8SWG0"/>
<evidence type="ECO:0008006" key="3">
    <source>
        <dbReference type="Google" id="ProtNLM"/>
    </source>
</evidence>
<dbReference type="Proteomes" id="UP000294604">
    <property type="component" value="Unassembled WGS sequence"/>
</dbReference>
<organism evidence="1 2">
    <name type="scientific">Mycobacteroides salmoniphilum</name>
    <dbReference type="NCBI Taxonomy" id="404941"/>
    <lineage>
        <taxon>Bacteria</taxon>
        <taxon>Bacillati</taxon>
        <taxon>Actinomycetota</taxon>
        <taxon>Actinomycetes</taxon>
        <taxon>Mycobacteriales</taxon>
        <taxon>Mycobacteriaceae</taxon>
        <taxon>Mycobacteroides</taxon>
    </lineage>
</organism>
<reference evidence="1 2" key="1">
    <citation type="journal article" date="2019" name="Sci. Rep.">
        <title>Extended insight into the Mycobacterium chelonae-abscessus complex through whole genome sequencing of Mycobacterium salmoniphilum outbreak and Mycobacterium salmoniphilum-like strains.</title>
        <authorList>
            <person name="Behra P.R.K."/>
            <person name="Das S."/>
            <person name="Pettersson B.M.F."/>
            <person name="Shirreff L."/>
            <person name="DuCote T."/>
            <person name="Jacobsson K.G."/>
            <person name="Ennis D.G."/>
            <person name="Kirsebom L.A."/>
        </authorList>
    </citation>
    <scope>NUCLEOTIDE SEQUENCE [LARGE SCALE GENOMIC DNA]</scope>
    <source>
        <strain evidence="1 2">CCUG 60884</strain>
    </source>
</reference>
<dbReference type="PROSITE" id="PS51257">
    <property type="entry name" value="PROKAR_LIPOPROTEIN"/>
    <property type="match status" value="1"/>
</dbReference>
<gene>
    <name evidence="1" type="ORF">CCUG60884_01701</name>
</gene>
<name>A0A4R8SWG0_9MYCO</name>
<protein>
    <recommendedName>
        <fullName evidence="3">Lipoprotein</fullName>
    </recommendedName>
</protein>
<proteinExistence type="predicted"/>
<evidence type="ECO:0000313" key="2">
    <source>
        <dbReference type="Proteomes" id="UP000294604"/>
    </source>
</evidence>
<dbReference type="RefSeq" id="WP_134083779.1">
    <property type="nucleotide sequence ID" value="NZ_JAPDRC010000001.1"/>
</dbReference>
<evidence type="ECO:0000313" key="1">
    <source>
        <dbReference type="EMBL" id="TEA06563.1"/>
    </source>
</evidence>
<accession>A0A4R8SWG0</accession>